<dbReference type="AlphaFoldDB" id="A0A820V0W1"/>
<dbReference type="PANTHER" id="PTHR10083">
    <property type="entry name" value="KUNITZ-TYPE PROTEASE INHIBITOR-RELATED"/>
    <property type="match status" value="1"/>
</dbReference>
<dbReference type="Gene3D" id="4.10.410.10">
    <property type="entry name" value="Pancreatic trypsin inhibitor Kunitz domain"/>
    <property type="match status" value="1"/>
</dbReference>
<keyword evidence="4" id="KW-0732">Signal</keyword>
<evidence type="ECO:0000256" key="1">
    <source>
        <dbReference type="ARBA" id="ARBA00022690"/>
    </source>
</evidence>
<feature type="domain" description="BPTI/Kunitz inhibitor" evidence="5">
    <location>
        <begin position="105"/>
        <end position="155"/>
    </location>
</feature>
<evidence type="ECO:0000313" key="6">
    <source>
        <dbReference type="EMBL" id="CAF4493681.1"/>
    </source>
</evidence>
<dbReference type="Pfam" id="PF00014">
    <property type="entry name" value="Kunitz_BPTI"/>
    <property type="match status" value="1"/>
</dbReference>
<evidence type="ECO:0000313" key="7">
    <source>
        <dbReference type="Proteomes" id="UP000663851"/>
    </source>
</evidence>
<keyword evidence="2" id="KW-0722">Serine protease inhibitor</keyword>
<dbReference type="Proteomes" id="UP000663851">
    <property type="component" value="Unassembled WGS sequence"/>
</dbReference>
<dbReference type="InterPro" id="IPR036880">
    <property type="entry name" value="Kunitz_BPTI_sf"/>
</dbReference>
<dbReference type="SUPFAM" id="SSF57362">
    <property type="entry name" value="BPTI-like"/>
    <property type="match status" value="1"/>
</dbReference>
<comment type="caution">
    <text evidence="6">The sequence shown here is derived from an EMBL/GenBank/DDBJ whole genome shotgun (WGS) entry which is preliminary data.</text>
</comment>
<protein>
    <recommendedName>
        <fullName evidence="5">BPTI/Kunitz inhibitor domain-containing protein</fullName>
    </recommendedName>
</protein>
<reference evidence="6" key="1">
    <citation type="submission" date="2021-02" db="EMBL/GenBank/DDBJ databases">
        <authorList>
            <person name="Nowell W R."/>
        </authorList>
    </citation>
    <scope>NUCLEOTIDE SEQUENCE</scope>
</reference>
<organism evidence="6 7">
    <name type="scientific">Rotaria socialis</name>
    <dbReference type="NCBI Taxonomy" id="392032"/>
    <lineage>
        <taxon>Eukaryota</taxon>
        <taxon>Metazoa</taxon>
        <taxon>Spiralia</taxon>
        <taxon>Gnathifera</taxon>
        <taxon>Rotifera</taxon>
        <taxon>Eurotatoria</taxon>
        <taxon>Bdelloidea</taxon>
        <taxon>Philodinida</taxon>
        <taxon>Philodinidae</taxon>
        <taxon>Rotaria</taxon>
    </lineage>
</organism>
<gene>
    <name evidence="6" type="ORF">HFQ381_LOCUS27231</name>
</gene>
<dbReference type="GO" id="GO:0004867">
    <property type="term" value="F:serine-type endopeptidase inhibitor activity"/>
    <property type="evidence" value="ECO:0007669"/>
    <property type="project" value="UniProtKB-KW"/>
</dbReference>
<evidence type="ECO:0000256" key="4">
    <source>
        <dbReference type="SAM" id="SignalP"/>
    </source>
</evidence>
<dbReference type="PANTHER" id="PTHR10083:SF328">
    <property type="entry name" value="TISSUE FACTOR PATHWAY INHIBITOR"/>
    <property type="match status" value="1"/>
</dbReference>
<evidence type="ECO:0000256" key="3">
    <source>
        <dbReference type="ARBA" id="ARBA00023157"/>
    </source>
</evidence>
<name>A0A820V0W1_9BILA</name>
<keyword evidence="1" id="KW-0646">Protease inhibitor</keyword>
<dbReference type="InterPro" id="IPR002223">
    <property type="entry name" value="Kunitz_BPTI"/>
</dbReference>
<dbReference type="PROSITE" id="PS50279">
    <property type="entry name" value="BPTI_KUNITZ_2"/>
    <property type="match status" value="1"/>
</dbReference>
<evidence type="ECO:0000256" key="2">
    <source>
        <dbReference type="ARBA" id="ARBA00022900"/>
    </source>
</evidence>
<keyword evidence="3" id="KW-1015">Disulfide bond</keyword>
<feature type="signal peptide" evidence="4">
    <location>
        <begin position="1"/>
        <end position="16"/>
    </location>
</feature>
<dbReference type="SMART" id="SM00131">
    <property type="entry name" value="KU"/>
    <property type="match status" value="1"/>
</dbReference>
<feature type="chain" id="PRO_5032533303" description="BPTI/Kunitz inhibitor domain-containing protein" evidence="4">
    <location>
        <begin position="17"/>
        <end position="282"/>
    </location>
</feature>
<sequence>MIIIFLLLQLLVSCWAEYRYAPSIWSARPMSLSDLDDYEKINNAHPDNMNENDILEKFLPISYRPKKFFRKISHAGDDERKKKYLSEPLSVHDGDNLQDIVDFDCFERADTGMGRAYFEVYAWQASNRTCTKVVYGGALGNRNRFEDIEECYRSCHDAVLNHQLDFNPTRRYTAVNRLYENIQLSLNIEHVDNGYFKLILSPFAKVLGITDRDVSLQIFNNNQTQHWDIIPTGETNYFRIKTRTRPFGHFEYMFLQVIKNDTVHLSIDRRANDYLGQQWRFF</sequence>
<accession>A0A820V0W1</accession>
<evidence type="ECO:0000259" key="5">
    <source>
        <dbReference type="PROSITE" id="PS50279"/>
    </source>
</evidence>
<dbReference type="GO" id="GO:0005615">
    <property type="term" value="C:extracellular space"/>
    <property type="evidence" value="ECO:0007669"/>
    <property type="project" value="TreeGrafter"/>
</dbReference>
<dbReference type="InterPro" id="IPR050098">
    <property type="entry name" value="TFPI/VKTCI-like"/>
</dbReference>
<proteinExistence type="predicted"/>
<dbReference type="EMBL" id="CAJOBO010003469">
    <property type="protein sequence ID" value="CAF4493681.1"/>
    <property type="molecule type" value="Genomic_DNA"/>
</dbReference>